<dbReference type="Pfam" id="PF00717">
    <property type="entry name" value="Peptidase_S24"/>
    <property type="match status" value="1"/>
</dbReference>
<dbReference type="SMART" id="SM00530">
    <property type="entry name" value="HTH_XRE"/>
    <property type="match status" value="1"/>
</dbReference>
<dbReference type="Gene3D" id="2.10.109.10">
    <property type="entry name" value="Umud Fragment, subunit A"/>
    <property type="match status" value="1"/>
</dbReference>
<protein>
    <submittedName>
        <fullName evidence="2">HTH-type transcriptional regulator</fullName>
    </submittedName>
</protein>
<evidence type="ECO:0000313" key="2">
    <source>
        <dbReference type="EMBL" id="KTC84962.1"/>
    </source>
</evidence>
<dbReference type="Pfam" id="PF01381">
    <property type="entry name" value="HTH_3"/>
    <property type="match status" value="1"/>
</dbReference>
<dbReference type="InterPro" id="IPR015927">
    <property type="entry name" value="Peptidase_S24_S26A/B/C"/>
</dbReference>
<dbReference type="SUPFAM" id="SSF47413">
    <property type="entry name" value="lambda repressor-like DNA-binding domains"/>
    <property type="match status" value="1"/>
</dbReference>
<dbReference type="OrthoDB" id="9791537at2"/>
<reference evidence="2 3" key="1">
    <citation type="submission" date="2015-11" db="EMBL/GenBank/DDBJ databases">
        <title>Genomic analysis of 38 Legionella species identifies large and diverse effector repertoires.</title>
        <authorList>
            <person name="Burstein D."/>
            <person name="Amaro F."/>
            <person name="Zusman T."/>
            <person name="Lifshitz Z."/>
            <person name="Cohen O."/>
            <person name="Gilbert J.A."/>
            <person name="Pupko T."/>
            <person name="Shuman H.A."/>
            <person name="Segal G."/>
        </authorList>
    </citation>
    <scope>NUCLEOTIDE SEQUENCE [LARGE SCALE GENOMIC DNA]</scope>
    <source>
        <strain evidence="2 3">ATCC 43878</strain>
    </source>
</reference>
<evidence type="ECO:0000313" key="3">
    <source>
        <dbReference type="Proteomes" id="UP000054742"/>
    </source>
</evidence>
<keyword evidence="3" id="KW-1185">Reference proteome</keyword>
<dbReference type="PROSITE" id="PS50943">
    <property type="entry name" value="HTH_CROC1"/>
    <property type="match status" value="1"/>
</dbReference>
<dbReference type="EMBL" id="LNXV01000008">
    <property type="protein sequence ID" value="KTC84962.1"/>
    <property type="molecule type" value="Genomic_DNA"/>
</dbReference>
<comment type="caution">
    <text evidence="2">The sequence shown here is derived from an EMBL/GenBank/DDBJ whole genome shotgun (WGS) entry which is preliminary data.</text>
</comment>
<dbReference type="AlphaFoldDB" id="A0A0W0SNI6"/>
<dbReference type="CDD" id="cd06529">
    <property type="entry name" value="S24_LexA-like"/>
    <property type="match status" value="1"/>
</dbReference>
<dbReference type="RefSeq" id="WP_058441253.1">
    <property type="nucleotide sequence ID" value="NZ_CAAAHU010000006.1"/>
</dbReference>
<dbReference type="GO" id="GO:0003677">
    <property type="term" value="F:DNA binding"/>
    <property type="evidence" value="ECO:0007669"/>
    <property type="project" value="InterPro"/>
</dbReference>
<proteinExistence type="predicted"/>
<dbReference type="InterPro" id="IPR036286">
    <property type="entry name" value="LexA/Signal_pep-like_sf"/>
</dbReference>
<sequence>MNESILSNNLQQLMRIHGNLSVSELARLINMPQPTIHHILSGSTKNPRKKALEALSEFFSISIEQLLGKDALPHVIPEMIKEDLQLKTIPIIEWDILKHWPPATIKNLRREEVLLDKMVGHNSFALIVQDSSMEPLFPLNTLLIFDSDRNPKDRDFVIIHSKRDDNILFNRLFIDHNDKYLKHNLSDGNVKLIKLDRTDRIIAALTEVRIQY</sequence>
<dbReference type="STRING" id="29422.Lbru_1177"/>
<organism evidence="2 3">
    <name type="scientific">Legionella brunensis</name>
    <dbReference type="NCBI Taxonomy" id="29422"/>
    <lineage>
        <taxon>Bacteria</taxon>
        <taxon>Pseudomonadati</taxon>
        <taxon>Pseudomonadota</taxon>
        <taxon>Gammaproteobacteria</taxon>
        <taxon>Legionellales</taxon>
        <taxon>Legionellaceae</taxon>
        <taxon>Legionella</taxon>
    </lineage>
</organism>
<dbReference type="SUPFAM" id="SSF51306">
    <property type="entry name" value="LexA/Signal peptidase"/>
    <property type="match status" value="1"/>
</dbReference>
<dbReference type="InterPro" id="IPR001387">
    <property type="entry name" value="Cro/C1-type_HTH"/>
</dbReference>
<accession>A0A0W0SNI6</accession>
<dbReference type="Gene3D" id="1.10.260.40">
    <property type="entry name" value="lambda repressor-like DNA-binding domains"/>
    <property type="match status" value="1"/>
</dbReference>
<dbReference type="CDD" id="cd00093">
    <property type="entry name" value="HTH_XRE"/>
    <property type="match status" value="1"/>
</dbReference>
<dbReference type="InterPro" id="IPR010982">
    <property type="entry name" value="Lambda_DNA-bd_dom_sf"/>
</dbReference>
<feature type="domain" description="HTH cro/C1-type" evidence="1">
    <location>
        <begin position="10"/>
        <end position="66"/>
    </location>
</feature>
<gene>
    <name evidence="2" type="ORF">Lbru_1177</name>
</gene>
<evidence type="ECO:0000259" key="1">
    <source>
        <dbReference type="PROSITE" id="PS50943"/>
    </source>
</evidence>
<dbReference type="InterPro" id="IPR039418">
    <property type="entry name" value="LexA-like"/>
</dbReference>
<dbReference type="Proteomes" id="UP000054742">
    <property type="component" value="Unassembled WGS sequence"/>
</dbReference>
<name>A0A0W0SNI6_9GAMM</name>
<dbReference type="PATRIC" id="fig|29422.6.peg.1245"/>